<feature type="region of interest" description="Disordered" evidence="1">
    <location>
        <begin position="616"/>
        <end position="646"/>
    </location>
</feature>
<keyword evidence="3" id="KW-1185">Reference proteome</keyword>
<evidence type="ECO:0000256" key="1">
    <source>
        <dbReference type="SAM" id="MobiDB-lite"/>
    </source>
</evidence>
<dbReference type="Proteomes" id="UP000479190">
    <property type="component" value="Unassembled WGS sequence"/>
</dbReference>
<accession>A0A6H5ILE7</accession>
<dbReference type="AlphaFoldDB" id="A0A6H5ILE7"/>
<evidence type="ECO:0000313" key="2">
    <source>
        <dbReference type="EMBL" id="CAB0038235.1"/>
    </source>
</evidence>
<evidence type="ECO:0000313" key="3">
    <source>
        <dbReference type="Proteomes" id="UP000479190"/>
    </source>
</evidence>
<organism evidence="2 3">
    <name type="scientific">Trichogramma brassicae</name>
    <dbReference type="NCBI Taxonomy" id="86971"/>
    <lineage>
        <taxon>Eukaryota</taxon>
        <taxon>Metazoa</taxon>
        <taxon>Ecdysozoa</taxon>
        <taxon>Arthropoda</taxon>
        <taxon>Hexapoda</taxon>
        <taxon>Insecta</taxon>
        <taxon>Pterygota</taxon>
        <taxon>Neoptera</taxon>
        <taxon>Endopterygota</taxon>
        <taxon>Hymenoptera</taxon>
        <taxon>Apocrita</taxon>
        <taxon>Proctotrupomorpha</taxon>
        <taxon>Chalcidoidea</taxon>
        <taxon>Trichogrammatidae</taxon>
        <taxon>Trichogramma</taxon>
    </lineage>
</organism>
<sequence>MKRKRKPQSTCLSASASPRTIITRALRLSSFSLPREKTSIRVHAYVYYVNICEMQQQRQLRRPLYVQLQPRSGVDALLELSTRKLGVLPRRRLKNATRLIRMIRNRLHPWVIRPRARVIRAAVTRRKCGTSDSSYNRAILDTSGRAHPLAPTLREFHRLRLTLRARFTSFCLQNLFKRLEKLVDVAKSSPTIAGIHPLLPIFPLRSLRTPRTFDFCAGQMNSATTCVVCSGVVRGAIGLARTRSKTSRGEKRLRSSPPATDQQPAPKLSRPTPRRILPHILSINTEMMNNQSSGTTQSGAARERVRTETFAPLVEREIGVGVFSRDGLSLFVVDETEVGDRVVTRALLDLAVATLSSALLAAADLVAPLSAPRPASRRKPWVTSQIRGLIRERDRVYRLFRRGGSSAAAYKELRSRVRNLLDTAKNRHLASRIAEAADMQSRWRALRSMGVFSPRLPSPLTSFSADELCSHYVCSPLLTGPDKGAETLALQRLQNACIRYIYGTIPRTAHVTPYRLALGWLSAEGRREVINCSLASRSSEMLRRAISEVCFPSSSECHRDRRIRQSARRPTPGALLQGAPHRVFHWIAHLAFSSAHSNQVNSLVITNILSPPPHSSPFTPPSLYSTRRRSGCGDAGRRALPLSHLN</sequence>
<gene>
    <name evidence="2" type="ORF">TBRA_LOCUS10023</name>
</gene>
<proteinExistence type="predicted"/>
<reference evidence="2 3" key="1">
    <citation type="submission" date="2020-02" db="EMBL/GenBank/DDBJ databases">
        <authorList>
            <person name="Ferguson B K."/>
        </authorList>
    </citation>
    <scope>NUCLEOTIDE SEQUENCE [LARGE SCALE GENOMIC DNA]</scope>
</reference>
<dbReference type="EMBL" id="CADCXV010000898">
    <property type="protein sequence ID" value="CAB0038235.1"/>
    <property type="molecule type" value="Genomic_DNA"/>
</dbReference>
<feature type="region of interest" description="Disordered" evidence="1">
    <location>
        <begin position="242"/>
        <end position="274"/>
    </location>
</feature>
<protein>
    <submittedName>
        <fullName evidence="2">Uncharacterized protein</fullName>
    </submittedName>
</protein>
<name>A0A6H5ILE7_9HYME</name>